<accession>H8I955</accession>
<dbReference type="EMBL" id="CP003243">
    <property type="protein sequence ID" value="AFC99058.1"/>
    <property type="molecule type" value="Genomic_DNA"/>
</dbReference>
<reference evidence="2 3" key="1">
    <citation type="journal article" date="2012" name="J. Bacteriol.">
        <title>Complete genome sequence of a thermophilic methanogen, Methanocella conradii HZ254, isolated from Chinese rice field soil.</title>
        <authorList>
            <person name="Lu Z."/>
            <person name="Lu Y."/>
        </authorList>
    </citation>
    <scope>NUCLEOTIDE SEQUENCE [LARGE SCALE GENOMIC DNA]</scope>
    <source>
        <strain evidence="3">DSM 24694 / JCM 17849 / CGMCC 1.5162 / HZ254</strain>
    </source>
</reference>
<keyword evidence="1" id="KW-1133">Transmembrane helix</keyword>
<dbReference type="KEGG" id="mez:Mtc_0287"/>
<sequence>MIKSNFYFFIIILFLMMFITIYASQSFIVNALDTTGSQPGFTAYDRINDSLSDLYNKYPDTNDSRVIMDFTNAHGFGGWYSKNAYEGYADSYPEDAKKPVAYDYLYILPAKDYDKKLIVLYQTMGAWTNTSENGIRWTLEINISEERPQASSVYELFWPGSDYLFEFYGMHPNAKNNSEIENFINTYGMSGWYEKTAYPGFKYIYVLPKRDYYNNLVFLNEITDERRVNTSIRWVKFIDKGEELPPLNESEARAMGIIGSATPEIKTDTVSATPAPGFVPVSAMAGVAIALLIKMKRKSE</sequence>
<proteinExistence type="predicted"/>
<dbReference type="HOGENOM" id="CLU_926255_0_0_2"/>
<keyword evidence="1" id="KW-0812">Transmembrane</keyword>
<organism evidence="2 3">
    <name type="scientific">Methanocella conradii (strain DSM 24694 / JCM 17849 / CGMCC 1.5162 / HZ254)</name>
    <dbReference type="NCBI Taxonomy" id="1041930"/>
    <lineage>
        <taxon>Archaea</taxon>
        <taxon>Methanobacteriati</taxon>
        <taxon>Methanobacteriota</taxon>
        <taxon>Stenosarchaea group</taxon>
        <taxon>Methanomicrobia</taxon>
        <taxon>Methanocellales</taxon>
        <taxon>Methanocellaceae</taxon>
        <taxon>Methanocella</taxon>
    </lineage>
</organism>
<feature type="transmembrane region" description="Helical" evidence="1">
    <location>
        <begin position="7"/>
        <end position="28"/>
    </location>
</feature>
<keyword evidence="3" id="KW-1185">Reference proteome</keyword>
<protein>
    <submittedName>
        <fullName evidence="2">Uncharacterized protein</fullName>
    </submittedName>
</protein>
<keyword evidence="1" id="KW-0472">Membrane</keyword>
<name>H8I955_METCZ</name>
<dbReference type="eggNOG" id="arCOG06559">
    <property type="taxonomic scope" value="Archaea"/>
</dbReference>
<evidence type="ECO:0000256" key="1">
    <source>
        <dbReference type="SAM" id="Phobius"/>
    </source>
</evidence>
<gene>
    <name evidence="2" type="ordered locus">Mtc_0287</name>
</gene>
<evidence type="ECO:0000313" key="2">
    <source>
        <dbReference type="EMBL" id="AFC99058.1"/>
    </source>
</evidence>
<evidence type="ECO:0000313" key="3">
    <source>
        <dbReference type="Proteomes" id="UP000005233"/>
    </source>
</evidence>
<dbReference type="AlphaFoldDB" id="H8I955"/>
<dbReference type="Proteomes" id="UP000005233">
    <property type="component" value="Chromosome"/>
</dbReference>
<dbReference type="STRING" id="1041930.Mtc_0287"/>